<gene>
    <name evidence="3" type="ORF">JBS370_LOCUS15413</name>
    <name evidence="2" type="ORF">ZHD862_LOCUS31795</name>
</gene>
<dbReference type="AlphaFoldDB" id="A0A819BSK1"/>
<reference evidence="3" key="1">
    <citation type="submission" date="2021-02" db="EMBL/GenBank/DDBJ databases">
        <authorList>
            <person name="Nowell W R."/>
        </authorList>
    </citation>
    <scope>NUCLEOTIDE SEQUENCE</scope>
</reference>
<dbReference type="EMBL" id="CAJNOT010003275">
    <property type="protein sequence ID" value="CAF1374771.1"/>
    <property type="molecule type" value="Genomic_DNA"/>
</dbReference>
<evidence type="ECO:0000313" key="4">
    <source>
        <dbReference type="Proteomes" id="UP000663836"/>
    </source>
</evidence>
<feature type="compositionally biased region" description="Low complexity" evidence="1">
    <location>
        <begin position="1"/>
        <end position="10"/>
    </location>
</feature>
<evidence type="ECO:0000313" key="3">
    <source>
        <dbReference type="EMBL" id="CAF3803004.1"/>
    </source>
</evidence>
<evidence type="ECO:0000313" key="2">
    <source>
        <dbReference type="EMBL" id="CAF1374771.1"/>
    </source>
</evidence>
<feature type="compositionally biased region" description="Low complexity" evidence="1">
    <location>
        <begin position="319"/>
        <end position="331"/>
    </location>
</feature>
<name>A0A819BSK1_9BILA</name>
<feature type="region of interest" description="Disordered" evidence="1">
    <location>
        <begin position="518"/>
        <end position="542"/>
    </location>
</feature>
<dbReference type="Proteomes" id="UP000663864">
    <property type="component" value="Unassembled WGS sequence"/>
</dbReference>
<dbReference type="Proteomes" id="UP000663836">
    <property type="component" value="Unassembled WGS sequence"/>
</dbReference>
<protein>
    <submittedName>
        <fullName evidence="3">Uncharacterized protein</fullName>
    </submittedName>
</protein>
<evidence type="ECO:0000256" key="1">
    <source>
        <dbReference type="SAM" id="MobiDB-lite"/>
    </source>
</evidence>
<feature type="region of interest" description="Disordered" evidence="1">
    <location>
        <begin position="318"/>
        <end position="348"/>
    </location>
</feature>
<proteinExistence type="predicted"/>
<feature type="compositionally biased region" description="Acidic residues" evidence="1">
    <location>
        <begin position="521"/>
        <end position="538"/>
    </location>
</feature>
<dbReference type="EMBL" id="CAJOBD010001474">
    <property type="protein sequence ID" value="CAF3803004.1"/>
    <property type="molecule type" value="Genomic_DNA"/>
</dbReference>
<accession>A0A819BSK1</accession>
<organism evidence="3 4">
    <name type="scientific">Rotaria sordida</name>
    <dbReference type="NCBI Taxonomy" id="392033"/>
    <lineage>
        <taxon>Eukaryota</taxon>
        <taxon>Metazoa</taxon>
        <taxon>Spiralia</taxon>
        <taxon>Gnathifera</taxon>
        <taxon>Rotifera</taxon>
        <taxon>Eurotatoria</taxon>
        <taxon>Bdelloidea</taxon>
        <taxon>Philodinida</taxon>
        <taxon>Philodinidae</taxon>
        <taxon>Rotaria</taxon>
    </lineage>
</organism>
<comment type="caution">
    <text evidence="3">The sequence shown here is derived from an EMBL/GenBank/DDBJ whole genome shotgun (WGS) entry which is preliminary data.</text>
</comment>
<sequence length="665" mass="75001">MSVLLSSSSSTTNTHPSYFPPPPPHHHHINGNLSPTTKSISSINRLTSKLNENNNGNMENDHVPFGVVNSMKQRLLDKANESLLLNNNSTFNRYSLSKPPPSRLSSNENLFQTKSSISSLKHTTRLSYSQDNLLNNNNNNTEQFTSYLQPKQDVIIVERTKSTDENISTYRHSYTELHMDEVPKPGTVTTVKNMFERQIRLSRYDSDKLPNTLLPNNSRINNQHREILSPSRSRSISPNDMALRQRRATTIYSSNLPSTPLLLPVTTLYPDVVISHTPPTSMHIETNKIINEQSVLNIHNENKKKTFPLNIITDEATVNNNNNNNNNNNDNRPNLLLPTTSSSDTSDYQPLDFKSRLALFNRTNTIERSNVNSHVSTNIKKTSNHNNSVPSPPNFLTKPIVHHHYLEKKDISVDSIVHSVVNSTKSVTFFGGLKINSNVQSTLPASIIPPPLLITKDEQSSISTSVDLLHAPDVIGGDVKLSKSSIFSGTKKDVRVQFIDNVDTFEYPSFTVVMAEFGNTDSDDDDNDDDDDENDLSIENDKNCMKKFPIDENINDQIDDVDDDELERLASINARFNSNNLNEEPLQSKGTLHTFRPAYIDQYELGTQNNSLTNSDSSDRFSREKYFSSSTNFSNHSTLKQEKSMFDMTNNIQWSSMSTTTDLLF</sequence>
<feature type="region of interest" description="Disordered" evidence="1">
    <location>
        <begin position="1"/>
        <end position="39"/>
    </location>
</feature>